<dbReference type="InterPro" id="IPR012827">
    <property type="entry name" value="Hemerythrin_metal-bd"/>
</dbReference>
<protein>
    <submittedName>
        <fullName evidence="10">Putative methyl-accepting chemotaxis protein</fullName>
    </submittedName>
</protein>
<dbReference type="PROSITE" id="PS50111">
    <property type="entry name" value="CHEMOTAXIS_TRANSDUC_2"/>
    <property type="match status" value="1"/>
</dbReference>
<feature type="transmembrane region" description="Helical" evidence="7">
    <location>
        <begin position="59"/>
        <end position="78"/>
    </location>
</feature>
<dbReference type="InterPro" id="IPR051310">
    <property type="entry name" value="MCP_chemotaxis"/>
</dbReference>
<dbReference type="NCBIfam" id="NF033749">
    <property type="entry name" value="bact_hemeryth"/>
    <property type="match status" value="1"/>
</dbReference>
<evidence type="ECO:0000256" key="4">
    <source>
        <dbReference type="ARBA" id="ARBA00023004"/>
    </source>
</evidence>
<keyword evidence="7" id="KW-1133">Transmembrane helix</keyword>
<evidence type="ECO:0000256" key="6">
    <source>
        <dbReference type="PROSITE-ProRule" id="PRU00284"/>
    </source>
</evidence>
<reference evidence="10" key="1">
    <citation type="submission" date="2015-04" db="EMBL/GenBank/DDBJ databases">
        <authorList>
            <person name="Syromyatnikov M.Y."/>
            <person name="Popov V.N."/>
        </authorList>
    </citation>
    <scope>NUCLEOTIDE SEQUENCE</scope>
    <source>
        <strain evidence="10">MO-1</strain>
    </source>
</reference>
<dbReference type="PANTHER" id="PTHR43531:SF11">
    <property type="entry name" value="METHYL-ACCEPTING CHEMOTAXIS PROTEIN 3"/>
    <property type="match status" value="1"/>
</dbReference>
<dbReference type="NCBIfam" id="TIGR02481">
    <property type="entry name" value="hemeryth_dom"/>
    <property type="match status" value="1"/>
</dbReference>
<sequence>MRWTIRRILFLSAFAISFMALLLTLLIAGDLQTLAESLGGRQGGLSSATQQQLADLRWQLWLIPGLLFVVSSLIAWLVGQALHRQIMQVTCATHSMSQGDLSTPIPTQGRSDVASLAQELESMRENLSHMILNVNQTSQQMITQSGQVLVDIATLNKRAEAEASAVQQTSAAVEQINATIQSNSDNALATAQSVAEARDEAHTGLQTVQEAVDNLNNITEKVAIIGDIARQTDLLALNAAIEAARAGEHGKGFAVVAAEVRKLAERSKEAAEEINVLTSGSEKVAERAISSMQRLTDGISDTQGRVDDITQASDEQAKGVSQINQAVTELDQSIQNNAMVVGDIHSSTVDLSDRSEMVKFALSIFYTGASRDEIDLRKLDWSERFSIGLPEMDSQHQRLFILIAKLRDALQGGELSALDDILAELAEYTIWHFEQEEQLFTSHDYPGTADHKVIHQDIIRKVNFFLDQYQQGNRGVPYSLLGFIADWLITHIDQHDRGYAEYINHRR</sequence>
<comment type="similarity">
    <text evidence="5">Belongs to the methyl-accepting chemotaxis (MCP) protein family.</text>
</comment>
<dbReference type="PROSITE" id="PS00550">
    <property type="entry name" value="HEMERYTHRINS"/>
    <property type="match status" value="1"/>
</dbReference>
<dbReference type="PANTHER" id="PTHR43531">
    <property type="entry name" value="PROTEIN ICFG"/>
    <property type="match status" value="1"/>
</dbReference>
<evidence type="ECO:0000256" key="3">
    <source>
        <dbReference type="ARBA" id="ARBA00022723"/>
    </source>
</evidence>
<proteinExistence type="inferred from homology"/>
<feature type="domain" description="HAMP" evidence="9">
    <location>
        <begin position="80"/>
        <end position="132"/>
    </location>
</feature>
<dbReference type="SMART" id="SM00304">
    <property type="entry name" value="HAMP"/>
    <property type="match status" value="1"/>
</dbReference>
<name>A0A1S7LL31_MAGMO</name>
<dbReference type="CDD" id="cd06225">
    <property type="entry name" value="HAMP"/>
    <property type="match status" value="1"/>
</dbReference>
<evidence type="ECO:0000256" key="2">
    <source>
        <dbReference type="ARBA" id="ARBA00022500"/>
    </source>
</evidence>
<feature type="domain" description="Methyl-accepting transducer" evidence="8">
    <location>
        <begin position="137"/>
        <end position="352"/>
    </location>
</feature>
<keyword evidence="4" id="KW-0408">Iron</keyword>
<evidence type="ECO:0000256" key="1">
    <source>
        <dbReference type="ARBA" id="ARBA00010587"/>
    </source>
</evidence>
<dbReference type="GO" id="GO:0046872">
    <property type="term" value="F:metal ion binding"/>
    <property type="evidence" value="ECO:0007669"/>
    <property type="project" value="UniProtKB-KW"/>
</dbReference>
<evidence type="ECO:0000256" key="5">
    <source>
        <dbReference type="ARBA" id="ARBA00029447"/>
    </source>
</evidence>
<dbReference type="Gene3D" id="1.10.287.950">
    <property type="entry name" value="Methyl-accepting chemotaxis protein"/>
    <property type="match status" value="1"/>
</dbReference>
<dbReference type="GO" id="GO:0004888">
    <property type="term" value="F:transmembrane signaling receptor activity"/>
    <property type="evidence" value="ECO:0007669"/>
    <property type="project" value="TreeGrafter"/>
</dbReference>
<accession>A0A1S7LL31</accession>
<evidence type="ECO:0000256" key="7">
    <source>
        <dbReference type="SAM" id="Phobius"/>
    </source>
</evidence>
<gene>
    <name evidence="10" type="ORF">MAGMO_2304</name>
</gene>
<organism evidence="10">
    <name type="scientific">Magnetococcus massalia (strain MO-1)</name>
    <dbReference type="NCBI Taxonomy" id="451514"/>
    <lineage>
        <taxon>Bacteria</taxon>
        <taxon>Pseudomonadati</taxon>
        <taxon>Pseudomonadota</taxon>
        <taxon>Magnetococcia</taxon>
        <taxon>Magnetococcales</taxon>
        <taxon>Magnetococcaceae</taxon>
        <taxon>Magnetococcus</taxon>
    </lineage>
</organism>
<evidence type="ECO:0000259" key="8">
    <source>
        <dbReference type="PROSITE" id="PS50111"/>
    </source>
</evidence>
<dbReference type="Pfam" id="PF01814">
    <property type="entry name" value="Hemerythrin"/>
    <property type="match status" value="1"/>
</dbReference>
<dbReference type="PROSITE" id="PS50885">
    <property type="entry name" value="HAMP"/>
    <property type="match status" value="1"/>
</dbReference>
<keyword evidence="7" id="KW-0472">Membrane</keyword>
<dbReference type="SUPFAM" id="SSF47188">
    <property type="entry name" value="Hemerythrin-like"/>
    <property type="match status" value="1"/>
</dbReference>
<dbReference type="AlphaFoldDB" id="A0A1S7LL31"/>
<dbReference type="Pfam" id="PF00015">
    <property type="entry name" value="MCPsignal"/>
    <property type="match status" value="1"/>
</dbReference>
<dbReference type="GO" id="GO:0007165">
    <property type="term" value="P:signal transduction"/>
    <property type="evidence" value="ECO:0007669"/>
    <property type="project" value="UniProtKB-KW"/>
</dbReference>
<dbReference type="EMBL" id="LO017727">
    <property type="protein sequence ID" value="CRH06466.1"/>
    <property type="molecule type" value="Genomic_DNA"/>
</dbReference>
<dbReference type="SMART" id="SM00283">
    <property type="entry name" value="MA"/>
    <property type="match status" value="1"/>
</dbReference>
<keyword evidence="6" id="KW-0807">Transducer</keyword>
<dbReference type="GO" id="GO:0006935">
    <property type="term" value="P:chemotaxis"/>
    <property type="evidence" value="ECO:0007669"/>
    <property type="project" value="UniProtKB-KW"/>
</dbReference>
<evidence type="ECO:0000259" key="9">
    <source>
        <dbReference type="PROSITE" id="PS50885"/>
    </source>
</evidence>
<dbReference type="Gene3D" id="6.10.340.10">
    <property type="match status" value="1"/>
</dbReference>
<dbReference type="InterPro" id="IPR016131">
    <property type="entry name" value="Haemerythrin_Fe_BS"/>
</dbReference>
<dbReference type="SUPFAM" id="SSF58104">
    <property type="entry name" value="Methyl-accepting chemotaxis protein (MCP) signaling domain"/>
    <property type="match status" value="1"/>
</dbReference>
<dbReference type="Pfam" id="PF00672">
    <property type="entry name" value="HAMP"/>
    <property type="match status" value="1"/>
</dbReference>
<dbReference type="InterPro" id="IPR003660">
    <property type="entry name" value="HAMP_dom"/>
</dbReference>
<dbReference type="InterPro" id="IPR012312">
    <property type="entry name" value="Hemerythrin-like"/>
</dbReference>
<keyword evidence="3" id="KW-0479">Metal-binding</keyword>
<evidence type="ECO:0000313" key="10">
    <source>
        <dbReference type="EMBL" id="CRH06466.1"/>
    </source>
</evidence>
<dbReference type="InterPro" id="IPR035938">
    <property type="entry name" value="Hemerythrin-like_sf"/>
</dbReference>
<dbReference type="CDD" id="cd12107">
    <property type="entry name" value="Hemerythrin"/>
    <property type="match status" value="1"/>
</dbReference>
<dbReference type="Gene3D" id="1.20.120.50">
    <property type="entry name" value="Hemerythrin-like"/>
    <property type="match status" value="1"/>
</dbReference>
<keyword evidence="7" id="KW-0812">Transmembrane</keyword>
<dbReference type="GO" id="GO:0005886">
    <property type="term" value="C:plasma membrane"/>
    <property type="evidence" value="ECO:0007669"/>
    <property type="project" value="TreeGrafter"/>
</dbReference>
<dbReference type="InterPro" id="IPR004089">
    <property type="entry name" value="MCPsignal_dom"/>
</dbReference>
<comment type="similarity">
    <text evidence="1">Belongs to the hemerythrin family.</text>
</comment>
<keyword evidence="2" id="KW-0145">Chemotaxis</keyword>